<name>D8PJC6_9BACT</name>
<reference evidence="1 2" key="1">
    <citation type="journal article" date="2010" name="Proc. Natl. Acad. Sci. U.S.A.">
        <title>A Nitrospira metagenome illuminates the physiology and evolution of globally important nitrite-oxidizing bacteria.</title>
        <authorList>
            <person name="Lucker S."/>
            <person name="Wagner M."/>
            <person name="Maixner F."/>
            <person name="Pelletier E."/>
            <person name="Koch H."/>
            <person name="Vacherie B."/>
            <person name="Rattei T."/>
            <person name="Sinninghe Damste J."/>
            <person name="Spieck E."/>
            <person name="Le Paslier D."/>
            <person name="Daims H."/>
        </authorList>
    </citation>
    <scope>NUCLEOTIDE SEQUENCE [LARGE SCALE GENOMIC DNA]</scope>
</reference>
<evidence type="ECO:0000313" key="1">
    <source>
        <dbReference type="EMBL" id="CBK43500.1"/>
    </source>
</evidence>
<dbReference type="STRING" id="330214.NIDE3825"/>
<evidence type="ECO:0000313" key="2">
    <source>
        <dbReference type="Proteomes" id="UP000001660"/>
    </source>
</evidence>
<proteinExistence type="predicted"/>
<dbReference type="Proteomes" id="UP000001660">
    <property type="component" value="Chromosome"/>
</dbReference>
<dbReference type="EMBL" id="FP929003">
    <property type="protein sequence ID" value="CBK43500.1"/>
    <property type="molecule type" value="Genomic_DNA"/>
</dbReference>
<dbReference type="eggNOG" id="COG3417">
    <property type="taxonomic scope" value="Bacteria"/>
</dbReference>
<organism evidence="1 2">
    <name type="scientific">Nitrospira defluvii</name>
    <dbReference type="NCBI Taxonomy" id="330214"/>
    <lineage>
        <taxon>Bacteria</taxon>
        <taxon>Pseudomonadati</taxon>
        <taxon>Nitrospirota</taxon>
        <taxon>Nitrospiria</taxon>
        <taxon>Nitrospirales</taxon>
        <taxon>Nitrospiraceae</taxon>
        <taxon>Nitrospira</taxon>
    </lineage>
</organism>
<keyword evidence="2" id="KW-1185">Reference proteome</keyword>
<dbReference type="PROSITE" id="PS51257">
    <property type="entry name" value="PROKAR_LIPOPROTEIN"/>
    <property type="match status" value="1"/>
</dbReference>
<sequence length="226" mass="25105">MRRMGQSVVRVLLLAGCLFSAGCIGPLQQWGEETTFRPRATSFDPATLKLEQVAVLNAVVGFGLEGFAHQVSRSLSSALDQRSTLITALPVHEALNRINRGELGEAYAALVADYVRTGILNRAGLQKIGQALHTNYVFQPSLASFSQSMSGRFSFFGLRVLQTRVTMLRMSLQLWDTRTGEIVWESSGEATLAGEDVREFRIPFDEIARRLWAHMLDDLFKDVPAE</sequence>
<gene>
    <name evidence="1" type="ORF">NIDE3825</name>
</gene>
<accession>D8PJC6</accession>
<evidence type="ECO:0008006" key="3">
    <source>
        <dbReference type="Google" id="ProtNLM"/>
    </source>
</evidence>
<dbReference type="HOGENOM" id="CLU_1222940_0_0_0"/>
<dbReference type="Gene3D" id="3.40.50.10610">
    <property type="entry name" value="ABC-type transport auxiliary lipoprotein component"/>
    <property type="match status" value="1"/>
</dbReference>
<dbReference type="AlphaFoldDB" id="D8PJC6"/>
<protein>
    <recommendedName>
        <fullName evidence="3">Lipoprotein</fullName>
    </recommendedName>
</protein>
<dbReference type="KEGG" id="nde:NIDE3825"/>